<sequence>MFSHFFSLILHELNRNCWLLIPLSYIIYRLTRTFLALLEAFLIYFVAPLFHTPNLDIYVNRWTAVSGGTDGIGKAYIFELAKLGLRKFILIGRSEIKLNAVKEEIESKYKNSCVETILFDFNNAIYPEYADKLRRELSQFNIGFALNSVGVGREFLERFGDRPEADRQLFRVNAFGAVEFISAVLPSMERYGGGQIVVLSSSQGFRPIPLLAAYSATKSGSLFVVTPEKFAKQAIGTLGLVKMTSGCFNHEIQLLIRHLFPWKMDALVAYGSDSENSDYGDELRQRRRSKSGGRDNEVKQKEIDTRMDDSDDDGSKAPRQHATADIEELMLSGIPKHLLSADPQTSIAGASTPGGAAGYTPRALPPEEEAALLAADEKQFTDQQQAAIGVQVPPSPPGGCSPTLMRKFAGFFERKEHGLNMNAMIKGRRDFNNPSLYETLVDTFGIDEKGTNFSSEVFDPRAFRPEDFYTALGGFSIK</sequence>
<keyword evidence="2" id="KW-0560">Oxidoreductase</keyword>
<evidence type="ECO:0000256" key="2">
    <source>
        <dbReference type="ARBA" id="ARBA00023002"/>
    </source>
</evidence>
<name>A0A915MQJ5_MELJA</name>
<accession>A0A915MQJ5</accession>
<evidence type="ECO:0000256" key="3">
    <source>
        <dbReference type="SAM" id="MobiDB-lite"/>
    </source>
</evidence>
<dbReference type="Gene3D" id="3.40.50.720">
    <property type="entry name" value="NAD(P)-binding Rossmann-like Domain"/>
    <property type="match status" value="1"/>
</dbReference>
<dbReference type="InterPro" id="IPR002347">
    <property type="entry name" value="SDR_fam"/>
</dbReference>
<comment type="similarity">
    <text evidence="1">Belongs to the short-chain dehydrogenases/reductases (SDR) family.</text>
</comment>
<dbReference type="SUPFAM" id="SSF51735">
    <property type="entry name" value="NAD(P)-binding Rossmann-fold domains"/>
    <property type="match status" value="1"/>
</dbReference>
<evidence type="ECO:0000313" key="5">
    <source>
        <dbReference type="WBParaSite" id="scaffold4548_cov238.g8315"/>
    </source>
</evidence>
<feature type="compositionally biased region" description="Basic and acidic residues" evidence="3">
    <location>
        <begin position="292"/>
        <end position="316"/>
    </location>
</feature>
<evidence type="ECO:0000256" key="1">
    <source>
        <dbReference type="ARBA" id="ARBA00006484"/>
    </source>
</evidence>
<dbReference type="PANTHER" id="PTHR43899">
    <property type="entry name" value="RH59310P"/>
    <property type="match status" value="1"/>
</dbReference>
<dbReference type="PANTHER" id="PTHR43899:SF13">
    <property type="entry name" value="RH59310P"/>
    <property type="match status" value="1"/>
</dbReference>
<dbReference type="InterPro" id="IPR051019">
    <property type="entry name" value="VLCFA-Steroid_DH"/>
</dbReference>
<dbReference type="WBParaSite" id="scaffold4548_cov238.g8315">
    <property type="protein sequence ID" value="scaffold4548_cov238.g8315"/>
    <property type="gene ID" value="scaffold4548_cov238.g8315"/>
</dbReference>
<dbReference type="InterPro" id="IPR012479">
    <property type="entry name" value="SAP30BP"/>
</dbReference>
<reference evidence="5" key="1">
    <citation type="submission" date="2022-11" db="UniProtKB">
        <authorList>
            <consortium name="WormBaseParasite"/>
        </authorList>
    </citation>
    <scope>IDENTIFICATION</scope>
</reference>
<dbReference type="GO" id="GO:0016491">
    <property type="term" value="F:oxidoreductase activity"/>
    <property type="evidence" value="ECO:0007669"/>
    <property type="project" value="UniProtKB-KW"/>
</dbReference>
<organism evidence="4 5">
    <name type="scientific">Meloidogyne javanica</name>
    <name type="common">Root-knot nematode worm</name>
    <dbReference type="NCBI Taxonomy" id="6303"/>
    <lineage>
        <taxon>Eukaryota</taxon>
        <taxon>Metazoa</taxon>
        <taxon>Ecdysozoa</taxon>
        <taxon>Nematoda</taxon>
        <taxon>Chromadorea</taxon>
        <taxon>Rhabditida</taxon>
        <taxon>Tylenchina</taxon>
        <taxon>Tylenchomorpha</taxon>
        <taxon>Tylenchoidea</taxon>
        <taxon>Meloidogynidae</taxon>
        <taxon>Meloidogyninae</taxon>
        <taxon>Meloidogyne</taxon>
        <taxon>Meloidogyne incognita group</taxon>
    </lineage>
</organism>
<feature type="region of interest" description="Disordered" evidence="3">
    <location>
        <begin position="275"/>
        <end position="320"/>
    </location>
</feature>
<keyword evidence="4" id="KW-1185">Reference proteome</keyword>
<dbReference type="GO" id="GO:0006355">
    <property type="term" value="P:regulation of DNA-templated transcription"/>
    <property type="evidence" value="ECO:0007669"/>
    <property type="project" value="InterPro"/>
</dbReference>
<dbReference type="GO" id="GO:0005783">
    <property type="term" value="C:endoplasmic reticulum"/>
    <property type="evidence" value="ECO:0007669"/>
    <property type="project" value="TreeGrafter"/>
</dbReference>
<proteinExistence type="inferred from homology"/>
<evidence type="ECO:0000313" key="4">
    <source>
        <dbReference type="Proteomes" id="UP000887561"/>
    </source>
</evidence>
<protein>
    <submittedName>
        <fullName evidence="5">Uncharacterized protein</fullName>
    </submittedName>
</protein>
<dbReference type="InterPro" id="IPR036291">
    <property type="entry name" value="NAD(P)-bd_dom_sf"/>
</dbReference>
<dbReference type="Pfam" id="PF00106">
    <property type="entry name" value="adh_short"/>
    <property type="match status" value="1"/>
</dbReference>
<dbReference type="Pfam" id="PF07818">
    <property type="entry name" value="HCNGP"/>
    <property type="match status" value="1"/>
</dbReference>
<dbReference type="Proteomes" id="UP000887561">
    <property type="component" value="Unplaced"/>
</dbReference>
<dbReference type="AlphaFoldDB" id="A0A915MQJ5"/>